<organism evidence="2 4">
    <name type="scientific">Rubrobacter radiotolerans</name>
    <name type="common">Arthrobacter radiotolerans</name>
    <dbReference type="NCBI Taxonomy" id="42256"/>
    <lineage>
        <taxon>Bacteria</taxon>
        <taxon>Bacillati</taxon>
        <taxon>Actinomycetota</taxon>
        <taxon>Rubrobacteria</taxon>
        <taxon>Rubrobacterales</taxon>
        <taxon>Rubrobacteraceae</taxon>
        <taxon>Rubrobacter</taxon>
    </lineage>
</organism>
<dbReference type="EMBL" id="JAWXXX010000001">
    <property type="protein sequence ID" value="MDX5892522.1"/>
    <property type="molecule type" value="Genomic_DNA"/>
</dbReference>
<protein>
    <submittedName>
        <fullName evidence="3">Alpha/beta fold hydrolase</fullName>
    </submittedName>
    <submittedName>
        <fullName evidence="2">Poly(3-hydroxyalkanoate) synthetase</fullName>
    </submittedName>
</protein>
<dbReference type="SUPFAM" id="SSF53474">
    <property type="entry name" value="alpha/beta-Hydrolases"/>
    <property type="match status" value="1"/>
</dbReference>
<dbReference type="PANTHER" id="PTHR36837:SF2">
    <property type="entry name" value="POLY(3-HYDROXYALKANOATE) POLYMERASE SUBUNIT PHAC"/>
    <property type="match status" value="1"/>
</dbReference>
<dbReference type="Gene3D" id="3.40.50.1820">
    <property type="entry name" value="alpha/beta hydrolase"/>
    <property type="match status" value="1"/>
</dbReference>
<reference evidence="2 4" key="1">
    <citation type="submission" date="2014-03" db="EMBL/GenBank/DDBJ databases">
        <title>Complete genome sequence of the Radio-Resistant Rubrobacter radiotolerans RSPS-4.</title>
        <authorList>
            <person name="Egas C.C."/>
            <person name="Barroso C.C."/>
            <person name="Froufe H.J.C."/>
            <person name="Pacheco J.J."/>
            <person name="Albuquerque L.L."/>
            <person name="da Costa M.M.S."/>
        </authorList>
    </citation>
    <scope>NUCLEOTIDE SEQUENCE [LARGE SCALE GENOMIC DNA]</scope>
    <source>
        <strain evidence="2 4">RSPS-4</strain>
    </source>
</reference>
<proteinExistence type="predicted"/>
<dbReference type="OrthoDB" id="345573at2"/>
<keyword evidence="3" id="KW-0378">Hydrolase</keyword>
<dbReference type="PATRIC" id="fig|42256.3.peg.2652"/>
<evidence type="ECO:0000313" key="4">
    <source>
        <dbReference type="Proteomes" id="UP000025229"/>
    </source>
</evidence>
<keyword evidence="4" id="KW-1185">Reference proteome</keyword>
<reference evidence="3" key="2">
    <citation type="submission" date="2023-11" db="EMBL/GenBank/DDBJ databases">
        <title>MicrobeMod: A computational toolkit for identifying prokaryotic methylation and restriction-modification with nanopore sequencing.</title>
        <authorList>
            <person name="Crits-Christoph A."/>
            <person name="Kang S.C."/>
            <person name="Lee H."/>
            <person name="Ostrov N."/>
        </authorList>
    </citation>
    <scope>NUCLEOTIDE SEQUENCE</scope>
    <source>
        <strain evidence="3">ATCC 51242</strain>
    </source>
</reference>
<evidence type="ECO:0000313" key="2">
    <source>
        <dbReference type="EMBL" id="AHY47884.1"/>
    </source>
</evidence>
<evidence type="ECO:0000313" key="3">
    <source>
        <dbReference type="EMBL" id="MDX5892522.1"/>
    </source>
</evidence>
<dbReference type="AlphaFoldDB" id="A0A023X740"/>
<evidence type="ECO:0000259" key="1">
    <source>
        <dbReference type="Pfam" id="PF00561"/>
    </source>
</evidence>
<dbReference type="HOGENOM" id="CLU_035017_0_0_11"/>
<dbReference type="GO" id="GO:0016787">
    <property type="term" value="F:hydrolase activity"/>
    <property type="evidence" value="ECO:0007669"/>
    <property type="project" value="UniProtKB-KW"/>
</dbReference>
<dbReference type="PANTHER" id="PTHR36837">
    <property type="entry name" value="POLY(3-HYDROXYALKANOATE) POLYMERASE SUBUNIT PHAC"/>
    <property type="match status" value="1"/>
</dbReference>
<dbReference type="Proteomes" id="UP000025229">
    <property type="component" value="Chromosome"/>
</dbReference>
<dbReference type="STRING" id="42256.RradSPS_2601"/>
<dbReference type="Proteomes" id="UP001281130">
    <property type="component" value="Unassembled WGS sequence"/>
</dbReference>
<accession>A0A023X740</accession>
<dbReference type="RefSeq" id="WP_038683188.1">
    <property type="nucleotide sequence ID" value="NZ_CP007514.1"/>
</dbReference>
<dbReference type="InterPro" id="IPR000073">
    <property type="entry name" value="AB_hydrolase_1"/>
</dbReference>
<dbReference type="Pfam" id="PF00561">
    <property type="entry name" value="Abhydrolase_1"/>
    <property type="match status" value="1"/>
</dbReference>
<name>A0A023X740_RUBRA</name>
<gene>
    <name evidence="2" type="ORF">RradSPS_2601</name>
    <name evidence="3" type="ORF">SIL72_00635</name>
</gene>
<dbReference type="KEGG" id="rrd:RradSPS_2601"/>
<dbReference type="EMBL" id="CP007514">
    <property type="protein sequence ID" value="AHY47884.1"/>
    <property type="molecule type" value="Genomic_DNA"/>
</dbReference>
<dbReference type="eggNOG" id="COG3243">
    <property type="taxonomic scope" value="Bacteria"/>
</dbReference>
<dbReference type="InterPro" id="IPR029058">
    <property type="entry name" value="AB_hydrolase_fold"/>
</dbReference>
<sequence>MSEGRAVSSNGGDLFDKYSKGLRIVLEGAQTDTGRTPKKVIWSRNKAKLYHYQTEREKRYPVPILFVYALLNRPYCLDLMPGNSFIEFLVNEGFDVYMLDWGIPGPEDKEMSFEDYVLDYIPRAVRRVLRNSRAKELTLFGYCQGGVMATMYASLFPEGLKNLILLATPVDCSPENSGLYGQWFHEKNHDPDTIVNAYGNLPSRFAYAGTALLNPVTNYIGTHVTMWDLIFKDGLSDSWLAMNKWANDPIPMPGAAYKQWVKDFYQDNKLVKGEMMLRGRRVDLSKIEMPLLNLAGKKDHLVFLPQAEAIMDRVSSKDKEFVVLDAGHVGLLTGRGARTNLWPRVRDWLESRSG</sequence>
<dbReference type="InterPro" id="IPR051321">
    <property type="entry name" value="PHA/PHB_synthase"/>
</dbReference>
<feature type="domain" description="AB hydrolase-1" evidence="1">
    <location>
        <begin position="63"/>
        <end position="334"/>
    </location>
</feature>